<proteinExistence type="predicted"/>
<reference evidence="1" key="1">
    <citation type="submission" date="2023-03" db="EMBL/GenBank/DDBJ databases">
        <title>Massive genome expansion in bonnet fungi (Mycena s.s.) driven by repeated elements and novel gene families across ecological guilds.</title>
        <authorList>
            <consortium name="Lawrence Berkeley National Laboratory"/>
            <person name="Harder C.B."/>
            <person name="Miyauchi S."/>
            <person name="Viragh M."/>
            <person name="Kuo A."/>
            <person name="Thoen E."/>
            <person name="Andreopoulos B."/>
            <person name="Lu D."/>
            <person name="Skrede I."/>
            <person name="Drula E."/>
            <person name="Henrissat B."/>
            <person name="Morin E."/>
            <person name="Kohler A."/>
            <person name="Barry K."/>
            <person name="LaButti K."/>
            <person name="Morin E."/>
            <person name="Salamov A."/>
            <person name="Lipzen A."/>
            <person name="Mereny Z."/>
            <person name="Hegedus B."/>
            <person name="Baldrian P."/>
            <person name="Stursova M."/>
            <person name="Weitz H."/>
            <person name="Taylor A."/>
            <person name="Grigoriev I.V."/>
            <person name="Nagy L.G."/>
            <person name="Martin F."/>
            <person name="Kauserud H."/>
        </authorList>
    </citation>
    <scope>NUCLEOTIDE SEQUENCE</scope>
    <source>
        <strain evidence="1">CBHHK002</strain>
    </source>
</reference>
<gene>
    <name evidence="1" type="ORF">DFH08DRAFT_823533</name>
</gene>
<evidence type="ECO:0000313" key="1">
    <source>
        <dbReference type="EMBL" id="KAJ7309362.1"/>
    </source>
</evidence>
<dbReference type="Proteomes" id="UP001218218">
    <property type="component" value="Unassembled WGS sequence"/>
</dbReference>
<organism evidence="1 2">
    <name type="scientific">Mycena albidolilacea</name>
    <dbReference type="NCBI Taxonomy" id="1033008"/>
    <lineage>
        <taxon>Eukaryota</taxon>
        <taxon>Fungi</taxon>
        <taxon>Dikarya</taxon>
        <taxon>Basidiomycota</taxon>
        <taxon>Agaricomycotina</taxon>
        <taxon>Agaricomycetes</taxon>
        <taxon>Agaricomycetidae</taxon>
        <taxon>Agaricales</taxon>
        <taxon>Marasmiineae</taxon>
        <taxon>Mycenaceae</taxon>
        <taxon>Mycena</taxon>
    </lineage>
</organism>
<accession>A0AAD6Z625</accession>
<dbReference type="AlphaFoldDB" id="A0AAD6Z625"/>
<keyword evidence="2" id="KW-1185">Reference proteome</keyword>
<name>A0AAD6Z625_9AGAR</name>
<dbReference type="EMBL" id="JARIHO010000082">
    <property type="protein sequence ID" value="KAJ7309362.1"/>
    <property type="molecule type" value="Genomic_DNA"/>
</dbReference>
<evidence type="ECO:0000313" key="2">
    <source>
        <dbReference type="Proteomes" id="UP001218218"/>
    </source>
</evidence>
<sequence length="302" mass="34562">MAGVPVSRSPRETITLDYFSPVPLTDGFLSSRWIRFLQRMGMFGSFPRVATIRSRTTFNIWSEGAWVRVAPRSPRWGGPMECLRTRVYGKAKNPHFYLQRWLFPEAPGKHNPAGHRPEPPTTTMFIEIWPYLAWFIVAPEIPSVQCSRCSDQASFSDHMIFTCSPHDSENVRLRTGETCSEPSATAANKLGKRNTDQNVVVREVGLRNDLRWTSLALGAVRDAVDIAHQKMFVGDHGDWVMAMSKFGPAAWLGYRPTLVEEGRGSKERVWRLEDDHSRDPRNWNRMELITNCVKERVGRFKP</sequence>
<protein>
    <submittedName>
        <fullName evidence="1">Uncharacterized protein</fullName>
    </submittedName>
</protein>
<comment type="caution">
    <text evidence="1">The sequence shown here is derived from an EMBL/GenBank/DDBJ whole genome shotgun (WGS) entry which is preliminary data.</text>
</comment>